<dbReference type="CDD" id="cd16320">
    <property type="entry name" value="MraZ_N"/>
    <property type="match status" value="1"/>
</dbReference>
<dbReference type="HAMAP" id="MF_01008">
    <property type="entry name" value="MraZ"/>
    <property type="match status" value="1"/>
</dbReference>
<evidence type="ECO:0000313" key="10">
    <source>
        <dbReference type="Proteomes" id="UP000179283"/>
    </source>
</evidence>
<dbReference type="Pfam" id="PF02381">
    <property type="entry name" value="MraZ"/>
    <property type="match status" value="2"/>
</dbReference>
<evidence type="ECO:0000259" key="8">
    <source>
        <dbReference type="PROSITE" id="PS51740"/>
    </source>
</evidence>
<evidence type="ECO:0000256" key="7">
    <source>
        <dbReference type="HAMAP-Rule" id="MF_01008"/>
    </source>
</evidence>
<accession>A0A1G2U0D8</accession>
<proteinExistence type="inferred from homology"/>
<comment type="caution">
    <text evidence="9">The sequence shown here is derived from an EMBL/GenBank/DDBJ whole genome shotgun (WGS) entry which is preliminary data.</text>
</comment>
<name>A0A1G2U0D8_9BACT</name>
<keyword evidence="6 7" id="KW-0804">Transcription</keyword>
<dbReference type="InterPro" id="IPR035642">
    <property type="entry name" value="MraZ_N"/>
</dbReference>
<gene>
    <name evidence="7" type="primary">mraZ</name>
    <name evidence="9" type="ORF">A2920_02900</name>
</gene>
<dbReference type="NCBIfam" id="TIGR00242">
    <property type="entry name" value="division/cell wall cluster transcriptional repressor MraZ"/>
    <property type="match status" value="1"/>
</dbReference>
<keyword evidence="5 7" id="KW-0238">DNA-binding</keyword>
<sequence length="140" mass="15756">MFIGEYTHTVDEKKRISLPSKFRKGLGGKIVVTKSPDACLLVYPPKAWEKIAATLGSLPMGQRDNRDFGRFMLAGAVEVEVDSIGRILIPDFLRDFAGIKSKVVFAGLFDRIEVWNEKEWAEKRELIEKQAEGMAEKLGI</sequence>
<dbReference type="Proteomes" id="UP000179283">
    <property type="component" value="Unassembled WGS sequence"/>
</dbReference>
<dbReference type="InterPro" id="IPR007159">
    <property type="entry name" value="SpoVT-AbrB_dom"/>
</dbReference>
<organism evidence="9 10">
    <name type="scientific">Candidatus Zambryskibacteria bacterium RIFCSPLOWO2_01_FULL_43_17</name>
    <dbReference type="NCBI Taxonomy" id="1802760"/>
    <lineage>
        <taxon>Bacteria</taxon>
        <taxon>Candidatus Zambryskiibacteriota</taxon>
    </lineage>
</organism>
<keyword evidence="4 7" id="KW-0805">Transcription regulation</keyword>
<dbReference type="PANTHER" id="PTHR34701:SF1">
    <property type="entry name" value="TRANSCRIPTIONAL REGULATOR MRAZ"/>
    <property type="match status" value="1"/>
</dbReference>
<evidence type="ECO:0000256" key="2">
    <source>
        <dbReference type="ARBA" id="ARBA00022490"/>
    </source>
</evidence>
<evidence type="ECO:0000256" key="4">
    <source>
        <dbReference type="ARBA" id="ARBA00023015"/>
    </source>
</evidence>
<comment type="similarity">
    <text evidence="7">Belongs to the MraZ family.</text>
</comment>
<evidence type="ECO:0000256" key="5">
    <source>
        <dbReference type="ARBA" id="ARBA00023125"/>
    </source>
</evidence>
<evidence type="ECO:0000256" key="3">
    <source>
        <dbReference type="ARBA" id="ARBA00022737"/>
    </source>
</evidence>
<dbReference type="InterPro" id="IPR003444">
    <property type="entry name" value="MraZ"/>
</dbReference>
<dbReference type="GO" id="GO:0009295">
    <property type="term" value="C:nucleoid"/>
    <property type="evidence" value="ECO:0007669"/>
    <property type="project" value="UniProtKB-SubCell"/>
</dbReference>
<reference evidence="9 10" key="1">
    <citation type="journal article" date="2016" name="Nat. Commun.">
        <title>Thousands of microbial genomes shed light on interconnected biogeochemical processes in an aquifer system.</title>
        <authorList>
            <person name="Anantharaman K."/>
            <person name="Brown C.T."/>
            <person name="Hug L.A."/>
            <person name="Sharon I."/>
            <person name="Castelle C.J."/>
            <person name="Probst A.J."/>
            <person name="Thomas B.C."/>
            <person name="Singh A."/>
            <person name="Wilkins M.J."/>
            <person name="Karaoz U."/>
            <person name="Brodie E.L."/>
            <person name="Williams K.H."/>
            <person name="Hubbard S.S."/>
            <person name="Banfield J.F."/>
        </authorList>
    </citation>
    <scope>NUCLEOTIDE SEQUENCE [LARGE SCALE GENOMIC DNA]</scope>
</reference>
<dbReference type="InterPro" id="IPR037914">
    <property type="entry name" value="SpoVT-AbrB_sf"/>
</dbReference>
<dbReference type="Gene3D" id="3.40.1550.20">
    <property type="entry name" value="Transcriptional regulator MraZ domain"/>
    <property type="match status" value="1"/>
</dbReference>
<dbReference type="PROSITE" id="PS51740">
    <property type="entry name" value="SPOVT_ABRB"/>
    <property type="match status" value="2"/>
</dbReference>
<keyword evidence="3" id="KW-0677">Repeat</keyword>
<dbReference type="PANTHER" id="PTHR34701">
    <property type="entry name" value="TRANSCRIPTIONAL REGULATOR MRAZ"/>
    <property type="match status" value="1"/>
</dbReference>
<evidence type="ECO:0000256" key="1">
    <source>
        <dbReference type="ARBA" id="ARBA00013860"/>
    </source>
</evidence>
<feature type="domain" description="SpoVT-AbrB" evidence="8">
    <location>
        <begin position="5"/>
        <end position="47"/>
    </location>
</feature>
<keyword evidence="2 7" id="KW-0963">Cytoplasm</keyword>
<dbReference type="InterPro" id="IPR038619">
    <property type="entry name" value="MraZ_sf"/>
</dbReference>
<dbReference type="InterPro" id="IPR035644">
    <property type="entry name" value="MraZ_C"/>
</dbReference>
<feature type="domain" description="SpoVT-AbrB" evidence="8">
    <location>
        <begin position="76"/>
        <end position="119"/>
    </location>
</feature>
<dbReference type="InterPro" id="IPR020603">
    <property type="entry name" value="MraZ_dom"/>
</dbReference>
<dbReference type="AlphaFoldDB" id="A0A1G2U0D8"/>
<dbReference type="CDD" id="cd16321">
    <property type="entry name" value="MraZ_C"/>
    <property type="match status" value="1"/>
</dbReference>
<comment type="subcellular location">
    <subcellularLocation>
        <location evidence="7">Cytoplasm</location>
        <location evidence="7">Nucleoid</location>
    </subcellularLocation>
</comment>
<dbReference type="EMBL" id="MHWD01000027">
    <property type="protein sequence ID" value="OHB02995.1"/>
    <property type="molecule type" value="Genomic_DNA"/>
</dbReference>
<protein>
    <recommendedName>
        <fullName evidence="1 7">Transcriptional regulator MraZ</fullName>
    </recommendedName>
</protein>
<comment type="subunit">
    <text evidence="7">Forms oligomers.</text>
</comment>
<dbReference type="SUPFAM" id="SSF89447">
    <property type="entry name" value="AbrB/MazE/MraZ-like"/>
    <property type="match status" value="1"/>
</dbReference>
<evidence type="ECO:0000313" key="9">
    <source>
        <dbReference type="EMBL" id="OHB02995.1"/>
    </source>
</evidence>
<dbReference type="GO" id="GO:2000143">
    <property type="term" value="P:negative regulation of DNA-templated transcription initiation"/>
    <property type="evidence" value="ECO:0007669"/>
    <property type="project" value="TreeGrafter"/>
</dbReference>
<dbReference type="GO" id="GO:0000976">
    <property type="term" value="F:transcription cis-regulatory region binding"/>
    <property type="evidence" value="ECO:0007669"/>
    <property type="project" value="TreeGrafter"/>
</dbReference>
<dbReference type="GO" id="GO:0003700">
    <property type="term" value="F:DNA-binding transcription factor activity"/>
    <property type="evidence" value="ECO:0007669"/>
    <property type="project" value="UniProtKB-UniRule"/>
</dbReference>
<dbReference type="GO" id="GO:0005737">
    <property type="term" value="C:cytoplasm"/>
    <property type="evidence" value="ECO:0007669"/>
    <property type="project" value="UniProtKB-UniRule"/>
</dbReference>
<evidence type="ECO:0000256" key="6">
    <source>
        <dbReference type="ARBA" id="ARBA00023163"/>
    </source>
</evidence>